<dbReference type="SUPFAM" id="SSF81301">
    <property type="entry name" value="Nucleotidyltransferase"/>
    <property type="match status" value="1"/>
</dbReference>
<accession>A0A1F7GM77</accession>
<evidence type="ECO:0000256" key="8">
    <source>
        <dbReference type="ARBA" id="ARBA00022884"/>
    </source>
</evidence>
<feature type="domain" description="tRNA nucleotidyltransferase/poly(A) polymerase RNA and SrmB- binding" evidence="11">
    <location>
        <begin position="170"/>
        <end position="231"/>
    </location>
</feature>
<dbReference type="SUPFAM" id="SSF81891">
    <property type="entry name" value="Poly A polymerase C-terminal region-like"/>
    <property type="match status" value="1"/>
</dbReference>
<evidence type="ECO:0000256" key="2">
    <source>
        <dbReference type="ARBA" id="ARBA00022679"/>
    </source>
</evidence>
<dbReference type="GO" id="GO:0000166">
    <property type="term" value="F:nucleotide binding"/>
    <property type="evidence" value="ECO:0007669"/>
    <property type="project" value="UniProtKB-KW"/>
</dbReference>
<dbReference type="CDD" id="cd00077">
    <property type="entry name" value="HDc"/>
    <property type="match status" value="1"/>
</dbReference>
<dbReference type="Proteomes" id="UP000176850">
    <property type="component" value="Unassembled WGS sequence"/>
</dbReference>
<dbReference type="Gene3D" id="1.10.246.80">
    <property type="match status" value="1"/>
</dbReference>
<keyword evidence="8 9" id="KW-0694">RNA-binding</keyword>
<gene>
    <name evidence="13" type="ORF">A2799_00635</name>
</gene>
<comment type="caution">
    <text evidence="13">The sequence shown here is derived from an EMBL/GenBank/DDBJ whole genome shotgun (WGS) entry which is preliminary data.</text>
</comment>
<dbReference type="Pfam" id="PF12627">
    <property type="entry name" value="PolyA_pol_RNAbd"/>
    <property type="match status" value="1"/>
</dbReference>
<dbReference type="NCBIfam" id="TIGR00277">
    <property type="entry name" value="HDIG"/>
    <property type="match status" value="1"/>
</dbReference>
<sequence length="445" mass="50956">MKSPLVLPKIVQDFIETFEKNGFEVYVVGGAVRDLILGKEITNWDFTTSAGVEEIQKLFPDHFYNNDYGTVTVKKESFLFEITPYRKESDYADLRHPGKIEWAKTIEEDLARRDFTINAIAYDRKKVIDPYDGQGDIEKKIVKAVGDADKRFNEDALRLLRAVRIATQLGFTIEDATMTSIKKNAELILKISQERIRDELFKIIASTRGSDGIFLLRDTGLLKHVLPEVEACFGVDQVSPGRHHTVDVGTHLVEALRLCPSSDTITRFATLLHDIGKTPTFRKDETTQMITFYNHEIVGAKMAREIADRLRLSKKDREKLVTLVRFHMFTVSENQTDSAIRRFIRNVGKEYMYDALDLRVADRLGSGAKLTSWRTELFKKRLEEVQHEPFSVKDLKIDGNDVMKTLGLKPSPKIGEILQKLFDEVVGEEVKNEKKELLQKLSELK</sequence>
<keyword evidence="6" id="KW-0547">Nucleotide-binding</keyword>
<dbReference type="InterPro" id="IPR032828">
    <property type="entry name" value="PolyA_RNA-bd"/>
</dbReference>
<protein>
    <recommendedName>
        <fullName evidence="15">HD domain-containing protein</fullName>
    </recommendedName>
</protein>
<evidence type="ECO:0000256" key="4">
    <source>
        <dbReference type="ARBA" id="ARBA00022695"/>
    </source>
</evidence>
<evidence type="ECO:0000256" key="7">
    <source>
        <dbReference type="ARBA" id="ARBA00022842"/>
    </source>
</evidence>
<dbReference type="GO" id="GO:0016779">
    <property type="term" value="F:nucleotidyltransferase activity"/>
    <property type="evidence" value="ECO:0007669"/>
    <property type="project" value="UniProtKB-KW"/>
</dbReference>
<dbReference type="Pfam" id="PF01743">
    <property type="entry name" value="PolyA_pol"/>
    <property type="match status" value="1"/>
</dbReference>
<dbReference type="InterPro" id="IPR032810">
    <property type="entry name" value="CCA-adding_enz_C"/>
</dbReference>
<dbReference type="InterPro" id="IPR002646">
    <property type="entry name" value="PolA_pol_head_dom"/>
</dbReference>
<dbReference type="InterPro" id="IPR006675">
    <property type="entry name" value="HDIG_dom"/>
</dbReference>
<organism evidence="13 14">
    <name type="scientific">Candidatus Roizmanbacteria bacterium RIFCSPHIGHO2_01_FULL_39_24</name>
    <dbReference type="NCBI Taxonomy" id="1802032"/>
    <lineage>
        <taxon>Bacteria</taxon>
        <taxon>Candidatus Roizmaniibacteriota</taxon>
    </lineage>
</organism>
<keyword evidence="7" id="KW-0460">Magnesium</keyword>
<proteinExistence type="inferred from homology"/>
<dbReference type="PANTHER" id="PTHR46173">
    <property type="entry name" value="CCA TRNA NUCLEOTIDYLTRANSFERASE 1, MITOCHONDRIAL"/>
    <property type="match status" value="1"/>
</dbReference>
<evidence type="ECO:0000256" key="9">
    <source>
        <dbReference type="RuleBase" id="RU003953"/>
    </source>
</evidence>
<dbReference type="EMBL" id="MFZH01000004">
    <property type="protein sequence ID" value="OGK19826.1"/>
    <property type="molecule type" value="Genomic_DNA"/>
</dbReference>
<dbReference type="Gene3D" id="3.30.460.10">
    <property type="entry name" value="Beta Polymerase, domain 2"/>
    <property type="match status" value="1"/>
</dbReference>
<evidence type="ECO:0000259" key="11">
    <source>
        <dbReference type="Pfam" id="PF12627"/>
    </source>
</evidence>
<dbReference type="InterPro" id="IPR043519">
    <property type="entry name" value="NT_sf"/>
</dbReference>
<keyword evidence="5" id="KW-0479">Metal-binding</keyword>
<dbReference type="InterPro" id="IPR050264">
    <property type="entry name" value="Bact_CCA-adding_enz_type3_sf"/>
</dbReference>
<evidence type="ECO:0000256" key="3">
    <source>
        <dbReference type="ARBA" id="ARBA00022694"/>
    </source>
</evidence>
<comment type="similarity">
    <text evidence="9">Belongs to the tRNA nucleotidyltransferase/poly(A) polymerase family.</text>
</comment>
<dbReference type="Pfam" id="PF13735">
    <property type="entry name" value="tRNA_NucTran2_2"/>
    <property type="match status" value="1"/>
</dbReference>
<dbReference type="InterPro" id="IPR003607">
    <property type="entry name" value="HD/PDEase_dom"/>
</dbReference>
<dbReference type="Gene3D" id="1.10.3090.10">
    <property type="entry name" value="cca-adding enzyme, domain 2"/>
    <property type="match status" value="1"/>
</dbReference>
<evidence type="ECO:0000256" key="6">
    <source>
        <dbReference type="ARBA" id="ARBA00022741"/>
    </source>
</evidence>
<dbReference type="PANTHER" id="PTHR46173:SF1">
    <property type="entry name" value="CCA TRNA NUCLEOTIDYLTRANSFERASE 1, MITOCHONDRIAL"/>
    <property type="match status" value="1"/>
</dbReference>
<keyword evidence="4" id="KW-0548">Nucleotidyltransferase</keyword>
<keyword evidence="3" id="KW-0819">tRNA processing</keyword>
<dbReference type="CDD" id="cd05398">
    <property type="entry name" value="NT_ClassII-CCAase"/>
    <property type="match status" value="1"/>
</dbReference>
<evidence type="ECO:0000313" key="13">
    <source>
        <dbReference type="EMBL" id="OGK19826.1"/>
    </source>
</evidence>
<evidence type="ECO:0000256" key="1">
    <source>
        <dbReference type="ARBA" id="ARBA00001946"/>
    </source>
</evidence>
<name>A0A1F7GM77_9BACT</name>
<evidence type="ECO:0000259" key="12">
    <source>
        <dbReference type="Pfam" id="PF13735"/>
    </source>
</evidence>
<dbReference type="GO" id="GO:0008033">
    <property type="term" value="P:tRNA processing"/>
    <property type="evidence" value="ECO:0007669"/>
    <property type="project" value="UniProtKB-KW"/>
</dbReference>
<keyword evidence="2 9" id="KW-0808">Transferase</keyword>
<feature type="domain" description="Poly A polymerase head" evidence="10">
    <location>
        <begin position="25"/>
        <end position="142"/>
    </location>
</feature>
<dbReference type="GO" id="GO:0000049">
    <property type="term" value="F:tRNA binding"/>
    <property type="evidence" value="ECO:0007669"/>
    <property type="project" value="TreeGrafter"/>
</dbReference>
<evidence type="ECO:0008006" key="15">
    <source>
        <dbReference type="Google" id="ProtNLM"/>
    </source>
</evidence>
<dbReference type="AlphaFoldDB" id="A0A1F7GM77"/>
<evidence type="ECO:0000259" key="10">
    <source>
        <dbReference type="Pfam" id="PF01743"/>
    </source>
</evidence>
<feature type="domain" description="CCA-adding enzyme C-terminal" evidence="12">
    <location>
        <begin position="301"/>
        <end position="440"/>
    </location>
</feature>
<comment type="cofactor">
    <cofactor evidence="1">
        <name>Mg(2+)</name>
        <dbReference type="ChEBI" id="CHEBI:18420"/>
    </cofactor>
</comment>
<reference evidence="13 14" key="1">
    <citation type="journal article" date="2016" name="Nat. Commun.">
        <title>Thousands of microbial genomes shed light on interconnected biogeochemical processes in an aquifer system.</title>
        <authorList>
            <person name="Anantharaman K."/>
            <person name="Brown C.T."/>
            <person name="Hug L.A."/>
            <person name="Sharon I."/>
            <person name="Castelle C.J."/>
            <person name="Probst A.J."/>
            <person name="Thomas B.C."/>
            <person name="Singh A."/>
            <person name="Wilkins M.J."/>
            <person name="Karaoz U."/>
            <person name="Brodie E.L."/>
            <person name="Williams K.H."/>
            <person name="Hubbard S.S."/>
            <person name="Banfield J.F."/>
        </authorList>
    </citation>
    <scope>NUCLEOTIDE SEQUENCE [LARGE SCALE GENOMIC DNA]</scope>
</reference>
<dbReference type="GO" id="GO:0046872">
    <property type="term" value="F:metal ion binding"/>
    <property type="evidence" value="ECO:0007669"/>
    <property type="project" value="UniProtKB-KW"/>
</dbReference>
<evidence type="ECO:0000256" key="5">
    <source>
        <dbReference type="ARBA" id="ARBA00022723"/>
    </source>
</evidence>
<evidence type="ECO:0000313" key="14">
    <source>
        <dbReference type="Proteomes" id="UP000176850"/>
    </source>
</evidence>